<dbReference type="Proteomes" id="UP001434883">
    <property type="component" value="Unassembled WGS sequence"/>
</dbReference>
<dbReference type="PANTHER" id="PTHR22880:SF225">
    <property type="entry name" value="BROMODOMAIN-CONTAINING PROTEIN BET-1-RELATED"/>
    <property type="match status" value="1"/>
</dbReference>
<dbReference type="EMBL" id="JAHRIN010076072">
    <property type="protein sequence ID" value="MEQ2217728.1"/>
    <property type="molecule type" value="Genomic_DNA"/>
</dbReference>
<dbReference type="InterPro" id="IPR038336">
    <property type="entry name" value="NET_sf"/>
</dbReference>
<keyword evidence="4" id="KW-1185">Reference proteome</keyword>
<evidence type="ECO:0000313" key="4">
    <source>
        <dbReference type="Proteomes" id="UP001434883"/>
    </source>
</evidence>
<sequence>MNIPQQLEGSSISVQCADNRKSNRAGSPSTSESSQSENSSDSERSSDEVAMQLAHLEEKVGLTQAQVSLNCTVYCEICAQDNLKWGFCVCRLGGSPHNDGVPTKYSEILSIPLSSQERTQLKSNIDKLPSKKLIEMVNLIKSRETCVEASESGEVEIDFEKLKTSTLRAVQQLISSSLSKCNNGRSSKYTVPPLLLGFTQPASGSSI</sequence>
<feature type="compositionally biased region" description="Low complexity" evidence="1">
    <location>
        <begin position="27"/>
        <end position="39"/>
    </location>
</feature>
<name>A0ABV0SB52_9TELE</name>
<feature type="domain" description="NET" evidence="2">
    <location>
        <begin position="103"/>
        <end position="185"/>
    </location>
</feature>
<evidence type="ECO:0000313" key="3">
    <source>
        <dbReference type="EMBL" id="MEQ2217728.1"/>
    </source>
</evidence>
<evidence type="ECO:0000256" key="1">
    <source>
        <dbReference type="SAM" id="MobiDB-lite"/>
    </source>
</evidence>
<dbReference type="PROSITE" id="PS51525">
    <property type="entry name" value="NET"/>
    <property type="match status" value="1"/>
</dbReference>
<dbReference type="InterPro" id="IPR027353">
    <property type="entry name" value="NET_dom"/>
</dbReference>
<evidence type="ECO:0000259" key="2">
    <source>
        <dbReference type="PROSITE" id="PS51525"/>
    </source>
</evidence>
<feature type="compositionally biased region" description="Polar residues" evidence="1">
    <location>
        <begin position="1"/>
        <end position="16"/>
    </location>
</feature>
<proteinExistence type="predicted"/>
<dbReference type="InterPro" id="IPR050935">
    <property type="entry name" value="Bromo_chromatin_reader"/>
</dbReference>
<dbReference type="Pfam" id="PF17035">
    <property type="entry name" value="BET"/>
    <property type="match status" value="1"/>
</dbReference>
<protein>
    <recommendedName>
        <fullName evidence="2">NET domain-containing protein</fullName>
    </recommendedName>
</protein>
<comment type="caution">
    <text evidence="3">The sequence shown here is derived from an EMBL/GenBank/DDBJ whole genome shotgun (WGS) entry which is preliminary data.</text>
</comment>
<organism evidence="3 4">
    <name type="scientific">Xenoophorus captivus</name>
    <dbReference type="NCBI Taxonomy" id="1517983"/>
    <lineage>
        <taxon>Eukaryota</taxon>
        <taxon>Metazoa</taxon>
        <taxon>Chordata</taxon>
        <taxon>Craniata</taxon>
        <taxon>Vertebrata</taxon>
        <taxon>Euteleostomi</taxon>
        <taxon>Actinopterygii</taxon>
        <taxon>Neopterygii</taxon>
        <taxon>Teleostei</taxon>
        <taxon>Neoteleostei</taxon>
        <taxon>Acanthomorphata</taxon>
        <taxon>Ovalentaria</taxon>
        <taxon>Atherinomorphae</taxon>
        <taxon>Cyprinodontiformes</taxon>
        <taxon>Goodeidae</taxon>
        <taxon>Xenoophorus</taxon>
    </lineage>
</organism>
<accession>A0ABV0SB52</accession>
<reference evidence="3 4" key="1">
    <citation type="submission" date="2021-06" db="EMBL/GenBank/DDBJ databases">
        <authorList>
            <person name="Palmer J.M."/>
        </authorList>
    </citation>
    <scope>NUCLEOTIDE SEQUENCE [LARGE SCALE GENOMIC DNA]</scope>
    <source>
        <strain evidence="3 4">XC_2019</strain>
        <tissue evidence="3">Muscle</tissue>
    </source>
</reference>
<gene>
    <name evidence="3" type="ORF">XENOCAPTIV_020861</name>
</gene>
<dbReference type="Gene3D" id="1.20.1270.220">
    <property type="match status" value="1"/>
</dbReference>
<dbReference type="PANTHER" id="PTHR22880">
    <property type="entry name" value="FALZ-RELATED BROMODOMAIN-CONTAINING PROTEINS"/>
    <property type="match status" value="1"/>
</dbReference>
<feature type="region of interest" description="Disordered" evidence="1">
    <location>
        <begin position="1"/>
        <end position="48"/>
    </location>
</feature>